<dbReference type="KEGG" id="dli:dnl_54260"/>
<name>A0A975BCW3_9BACT</name>
<proteinExistence type="predicted"/>
<dbReference type="RefSeq" id="WP_207688881.1">
    <property type="nucleotide sequence ID" value="NZ_CP061799.1"/>
</dbReference>
<keyword evidence="2" id="KW-0067">ATP-binding</keyword>
<dbReference type="PANTHER" id="PTHR30595:SF6">
    <property type="entry name" value="SCHLAFEN ALBA-2 DOMAIN-CONTAINING PROTEIN"/>
    <property type="match status" value="1"/>
</dbReference>
<evidence type="ECO:0000259" key="1">
    <source>
        <dbReference type="Pfam" id="PF04326"/>
    </source>
</evidence>
<dbReference type="AlphaFoldDB" id="A0A975BCW3"/>
<gene>
    <name evidence="2" type="ORF">dnl_54260</name>
</gene>
<feature type="domain" description="Schlafen AlbA-2" evidence="1">
    <location>
        <begin position="14"/>
        <end position="128"/>
    </location>
</feature>
<keyword evidence="2" id="KW-0547">Nucleotide-binding</keyword>
<dbReference type="Gene3D" id="3.30.565.60">
    <property type="match status" value="1"/>
</dbReference>
<dbReference type="GO" id="GO:0004386">
    <property type="term" value="F:helicase activity"/>
    <property type="evidence" value="ECO:0007669"/>
    <property type="project" value="UniProtKB-KW"/>
</dbReference>
<accession>A0A975BCW3</accession>
<dbReference type="Pfam" id="PF04326">
    <property type="entry name" value="SLFN_AlbA_2"/>
    <property type="match status" value="1"/>
</dbReference>
<keyword evidence="2" id="KW-0378">Hydrolase</keyword>
<dbReference type="Pfam" id="PF13749">
    <property type="entry name" value="HATPase_c_4"/>
    <property type="match status" value="1"/>
</dbReference>
<evidence type="ECO:0000313" key="3">
    <source>
        <dbReference type="Proteomes" id="UP000663720"/>
    </source>
</evidence>
<protein>
    <submittedName>
        <fullName evidence="2">Schlafen and ATP-dependent DNA helicase domains-containing protein</fullName>
    </submittedName>
</protein>
<dbReference type="PANTHER" id="PTHR30595">
    <property type="entry name" value="GLPR-RELATED TRANSCRIPTIONAL REPRESSOR"/>
    <property type="match status" value="1"/>
</dbReference>
<organism evidence="2 3">
    <name type="scientific">Desulfonema limicola</name>
    <dbReference type="NCBI Taxonomy" id="45656"/>
    <lineage>
        <taxon>Bacteria</taxon>
        <taxon>Pseudomonadati</taxon>
        <taxon>Thermodesulfobacteriota</taxon>
        <taxon>Desulfobacteria</taxon>
        <taxon>Desulfobacterales</taxon>
        <taxon>Desulfococcaceae</taxon>
        <taxon>Desulfonema</taxon>
    </lineage>
</organism>
<evidence type="ECO:0000313" key="2">
    <source>
        <dbReference type="EMBL" id="QTA83033.1"/>
    </source>
</evidence>
<dbReference type="InterPro" id="IPR038475">
    <property type="entry name" value="RecG_C_sf"/>
</dbReference>
<keyword evidence="3" id="KW-1185">Reference proteome</keyword>
<dbReference type="InterPro" id="IPR007421">
    <property type="entry name" value="Schlafen_AlbA_2_dom"/>
</dbReference>
<reference evidence="2" key="1">
    <citation type="journal article" date="2021" name="Microb. Physiol.">
        <title>Proteogenomic Insights into the Physiology of Marine, Sulfate-Reducing, Filamentous Desulfonema limicola and Desulfonema magnum.</title>
        <authorList>
            <person name="Schnaars V."/>
            <person name="Wohlbrand L."/>
            <person name="Scheve S."/>
            <person name="Hinrichs C."/>
            <person name="Reinhardt R."/>
            <person name="Rabus R."/>
        </authorList>
    </citation>
    <scope>NUCLEOTIDE SEQUENCE</scope>
    <source>
        <strain evidence="2">5ac10</strain>
    </source>
</reference>
<sequence length="412" mass="47148">MLCAELFEIINNRENSGVEFKRDDIRPEQLAKEAVAFANFQGGRIFLGVEDDGTISGIQRKNTQEWVLNVFRDKIHPQIIPFYEEIKMDDNRIVAVISIASGLSKPYSVRHNNREDVYIRMGDRSETASREQQLRLFESGGLLHIETLPVPGAKFEQLDIDRIYFYLKHIIEDPEIPDTEEKWINRLYGMGLMAEDGLGSKVCSVAGLVCFGIAPRRYMKQAGIRVMSFKGLDKEYQAQLDAVLDGPVTARWKMTTTGRSLVDNGLIEKMSVMLSPFISQENSEIDENMRRKKTWFFPWPAVRETVVNALVHRDWTRSVDIELVNYADRLEVISPGKLQNSMTIEKMIAGQRSPRNPLIVEILRDFNYVDARGMGIRTKVIPLMKSHNGTEPIFEATDDYLKVVLPRCSPEK</sequence>
<dbReference type="EMBL" id="CP061799">
    <property type="protein sequence ID" value="QTA83033.1"/>
    <property type="molecule type" value="Genomic_DNA"/>
</dbReference>
<dbReference type="InterPro" id="IPR038461">
    <property type="entry name" value="Schlafen_AlbA_2_dom_sf"/>
</dbReference>
<dbReference type="Gene3D" id="3.30.950.30">
    <property type="entry name" value="Schlafen, AAA domain"/>
    <property type="match status" value="1"/>
</dbReference>
<dbReference type="Proteomes" id="UP000663720">
    <property type="component" value="Chromosome"/>
</dbReference>
<keyword evidence="2" id="KW-0347">Helicase</keyword>